<protein>
    <recommendedName>
        <fullName evidence="9">Pre-mRNA-splicing factor CLF1</fullName>
    </recommendedName>
</protein>
<feature type="domain" description="Pre-mRNA-splicing factor Syf1-like N-terminal HAT-repeats" evidence="11">
    <location>
        <begin position="45"/>
        <end position="187"/>
    </location>
</feature>
<dbReference type="Pfam" id="PF23231">
    <property type="entry name" value="HAT_Syf1_CNRKL1_C"/>
    <property type="match status" value="1"/>
</dbReference>
<dbReference type="InterPro" id="IPR055433">
    <property type="entry name" value="HAT_Syf1-like_N"/>
</dbReference>
<dbReference type="GO" id="GO:0071007">
    <property type="term" value="C:U2-type catalytic step 2 spliceosome"/>
    <property type="evidence" value="ECO:0007669"/>
    <property type="project" value="TreeGrafter"/>
</dbReference>
<evidence type="ECO:0000256" key="7">
    <source>
        <dbReference type="ARBA" id="ARBA00023242"/>
    </source>
</evidence>
<organism evidence="12 13">
    <name type="scientific">[Candida] railenensis</name>
    <dbReference type="NCBI Taxonomy" id="45579"/>
    <lineage>
        <taxon>Eukaryota</taxon>
        <taxon>Fungi</taxon>
        <taxon>Dikarya</taxon>
        <taxon>Ascomycota</taxon>
        <taxon>Saccharomycotina</taxon>
        <taxon>Pichiomycetes</taxon>
        <taxon>Debaryomycetaceae</taxon>
        <taxon>Kurtzmaniella</taxon>
    </lineage>
</organism>
<dbReference type="Gene3D" id="1.25.40.10">
    <property type="entry name" value="Tetratricopeptide repeat domain"/>
    <property type="match status" value="3"/>
</dbReference>
<comment type="subcellular location">
    <subcellularLocation>
        <location evidence="1">Nucleus</location>
    </subcellularLocation>
</comment>
<dbReference type="SMART" id="SM00386">
    <property type="entry name" value="HAT"/>
    <property type="match status" value="12"/>
</dbReference>
<evidence type="ECO:0000259" key="11">
    <source>
        <dbReference type="Pfam" id="PF23233"/>
    </source>
</evidence>
<keyword evidence="7" id="KW-0539">Nucleus</keyword>
<dbReference type="InterPro" id="IPR045075">
    <property type="entry name" value="Syf1-like"/>
</dbReference>
<comment type="function">
    <text evidence="8">Involved in pre-mRNA splicing and cell cycle progression. Required for the spliceosome assembly and initiation of the DNA replication.</text>
</comment>
<dbReference type="GO" id="GO:0071014">
    <property type="term" value="C:post-mRNA release spliceosomal complex"/>
    <property type="evidence" value="ECO:0007669"/>
    <property type="project" value="TreeGrafter"/>
</dbReference>
<dbReference type="EMBL" id="CAKXYY010000007">
    <property type="protein sequence ID" value="CAH2352714.1"/>
    <property type="molecule type" value="Genomic_DNA"/>
</dbReference>
<dbReference type="InterPro" id="IPR003107">
    <property type="entry name" value="HAT"/>
</dbReference>
<evidence type="ECO:0000256" key="8">
    <source>
        <dbReference type="ARBA" id="ARBA00037040"/>
    </source>
</evidence>
<evidence type="ECO:0000313" key="12">
    <source>
        <dbReference type="EMBL" id="CAH2352714.1"/>
    </source>
</evidence>
<keyword evidence="13" id="KW-1185">Reference proteome</keyword>
<comment type="caution">
    <text evidence="12">The sequence shown here is derived from an EMBL/GenBank/DDBJ whole genome shotgun (WGS) entry which is preliminary data.</text>
</comment>
<dbReference type="PANTHER" id="PTHR11246:SF3">
    <property type="entry name" value="CROOKED NECK-LIKE PROTEIN 1"/>
    <property type="match status" value="1"/>
</dbReference>
<gene>
    <name evidence="12" type="ORF">CLIB1423_07S05886</name>
</gene>
<keyword evidence="5" id="KW-0677">Repeat</keyword>
<evidence type="ECO:0000259" key="10">
    <source>
        <dbReference type="Pfam" id="PF23231"/>
    </source>
</evidence>
<dbReference type="OrthoDB" id="541719at2759"/>
<comment type="similarity">
    <text evidence="2">Belongs to the crooked-neck family.</text>
</comment>
<dbReference type="GO" id="GO:0000974">
    <property type="term" value="C:Prp19 complex"/>
    <property type="evidence" value="ECO:0007669"/>
    <property type="project" value="TreeGrafter"/>
</dbReference>
<evidence type="ECO:0000256" key="1">
    <source>
        <dbReference type="ARBA" id="ARBA00004123"/>
    </source>
</evidence>
<dbReference type="Proteomes" id="UP000837801">
    <property type="component" value="Unassembled WGS sequence"/>
</dbReference>
<feature type="domain" description="Pre-mRNA-splicing factor Syf1/CRNKL1-like C-terminal HAT-repeats" evidence="10">
    <location>
        <begin position="376"/>
        <end position="623"/>
    </location>
</feature>
<evidence type="ECO:0000256" key="2">
    <source>
        <dbReference type="ARBA" id="ARBA00008644"/>
    </source>
</evidence>
<accession>A0A9P0QQ73</accession>
<evidence type="ECO:0000256" key="4">
    <source>
        <dbReference type="ARBA" id="ARBA00022728"/>
    </source>
</evidence>
<dbReference type="AlphaFoldDB" id="A0A9P0QQ73"/>
<dbReference type="PANTHER" id="PTHR11246">
    <property type="entry name" value="PRE-MRNA SPLICING FACTOR"/>
    <property type="match status" value="1"/>
</dbReference>
<evidence type="ECO:0000256" key="5">
    <source>
        <dbReference type="ARBA" id="ARBA00022737"/>
    </source>
</evidence>
<keyword evidence="4" id="KW-0747">Spliceosome</keyword>
<dbReference type="Pfam" id="PF23233">
    <property type="entry name" value="HAT_Syf1_CNRKL1_N"/>
    <property type="match status" value="1"/>
</dbReference>
<keyword evidence="3" id="KW-0507">mRNA processing</keyword>
<sequence>MSTQVTADSILRDAYQNRDRPLDRPEQTIQDLDELRSFQLTKRREYEQQLNKNRLNFGQWVRYAKWEVEYNHDFQRARSIYERALQVNVEHIPFWIHYIQLELTNKNVNHARNLLERAVTSLPRVDKFWYLYVQTEETLGNYDMVRVIFERWLTWHPLQSAWDSYIGFERRYEEYENARVLYSRYVERFNFTGEVWLKWIQFERRQAEGYERSVFENAIDSMISAWQGRLSTHAQENQEDVFFANIIDKWTRWEVSVEENERARAIYVKLLEIIHRVGGDVMESKGASLIQQQYTEFEKTYGNQNSIEESIYAKRLVRYKIELESDPNDYDTWWAYIKLTQKVKSGNHEEICKIFENAIENVPKTDTVKSIRWKRYIYLWIHYALYVELNSQSDVEAARSIWNRCIQVVPKNKFVFGKVWILFAEFEIRNGGGTDINSARKVLGRSIGVCSSIGKPKSKIFRFYISLEKKLGEWGRCRKIYEKWLELDTSATSVLLEYINFERELGETSRVIGLFEIGMEFNFNGIWKSYIAYLQEETEYAKAREVYRRVINFNLSESGSVWISFAMFESKIPTEEQLRIFEAAGNANDNEDDEIEFSITDIQRNKTRSIFKEASMALKQHPEQRITVLEAYKYYEEHQGSPESIQEAVKKLPTAVIKRRTNSNGIEEEYVEFIFPEDEQKKPEVSKFLANAKKWMLQNKS</sequence>
<evidence type="ECO:0000256" key="6">
    <source>
        <dbReference type="ARBA" id="ARBA00023187"/>
    </source>
</evidence>
<evidence type="ECO:0000256" key="9">
    <source>
        <dbReference type="ARBA" id="ARBA00039167"/>
    </source>
</evidence>
<evidence type="ECO:0000313" key="13">
    <source>
        <dbReference type="Proteomes" id="UP000837801"/>
    </source>
</evidence>
<keyword evidence="6" id="KW-0508">mRNA splicing</keyword>
<dbReference type="GO" id="GO:0071011">
    <property type="term" value="C:precatalytic spliceosome"/>
    <property type="evidence" value="ECO:0007669"/>
    <property type="project" value="TreeGrafter"/>
</dbReference>
<proteinExistence type="inferred from homology"/>
<name>A0A9P0QQ73_9ASCO</name>
<dbReference type="SUPFAM" id="SSF48452">
    <property type="entry name" value="TPR-like"/>
    <property type="match status" value="2"/>
</dbReference>
<evidence type="ECO:0000256" key="3">
    <source>
        <dbReference type="ARBA" id="ARBA00022664"/>
    </source>
</evidence>
<dbReference type="InterPro" id="IPR011990">
    <property type="entry name" value="TPR-like_helical_dom_sf"/>
</dbReference>
<reference evidence="12" key="1">
    <citation type="submission" date="2022-03" db="EMBL/GenBank/DDBJ databases">
        <authorList>
            <person name="Legras J.-L."/>
            <person name="Devillers H."/>
            <person name="Grondin C."/>
        </authorList>
    </citation>
    <scope>NUCLEOTIDE SEQUENCE</scope>
    <source>
        <strain evidence="12">CLIB 1423</strain>
    </source>
</reference>
<dbReference type="InterPro" id="IPR055430">
    <property type="entry name" value="HAT_Syf1_CNRKL1_C"/>
</dbReference>
<dbReference type="GO" id="GO:0000245">
    <property type="term" value="P:spliceosomal complex assembly"/>
    <property type="evidence" value="ECO:0007669"/>
    <property type="project" value="TreeGrafter"/>
</dbReference>